<dbReference type="Pfam" id="PF21010">
    <property type="entry name" value="HA2_C"/>
    <property type="match status" value="1"/>
</dbReference>
<evidence type="ECO:0000256" key="5">
    <source>
        <dbReference type="SAM" id="MobiDB-lite"/>
    </source>
</evidence>
<feature type="domain" description="Helicase ATP-binding" evidence="6">
    <location>
        <begin position="139"/>
        <end position="299"/>
    </location>
</feature>
<gene>
    <name evidence="8" type="ORF">PYX00_004798</name>
</gene>
<dbReference type="SMART" id="SM00847">
    <property type="entry name" value="HA2"/>
    <property type="match status" value="1"/>
</dbReference>
<protein>
    <recommendedName>
        <fullName evidence="9">ATP-dependent RNA helicase DHX34</fullName>
    </recommendedName>
</protein>
<dbReference type="Pfam" id="PF00271">
    <property type="entry name" value="Helicase_C"/>
    <property type="match status" value="1"/>
</dbReference>
<accession>A0AAW2I6Z8</accession>
<evidence type="ECO:0000256" key="1">
    <source>
        <dbReference type="ARBA" id="ARBA00022741"/>
    </source>
</evidence>
<dbReference type="InterPro" id="IPR001650">
    <property type="entry name" value="Helicase_C-like"/>
</dbReference>
<dbReference type="InterPro" id="IPR027417">
    <property type="entry name" value="P-loop_NTPase"/>
</dbReference>
<dbReference type="EMBL" id="JARGDH010000002">
    <property type="protein sequence ID" value="KAL0277554.1"/>
    <property type="molecule type" value="Genomic_DNA"/>
</dbReference>
<sequence length="1068" mass="124617">MSSHRSHSEKRSHSKSERNEKRRKFEYSDYKHELLSLLRRYELIHEHEDFWRFLLKYEKMKRPQTVDRNDLICFNLNITAEDMLKQVTSRSIDENVLNDFISVIHAYLNFKQIEKFNLMKKIRKTQSELPVSAFEEEITNVIRERKVTIIAGDTGCGKSTQIPQYLMKNGFKSIVCTQPRRLACISLCSRLKYETLNQHNSTIGYQIRFEKSKNKDTKILFLTEGLLVRQMIADPILSSYDVVILDEVHERHLQSDFLLGLLKCLLTKRDDLKVVLMSATININLFYNYFQGVAKIIQIPGRLYPVKVVYKPPAVLDQDKRRAKVDATPYLQIMQIIDEKYRGEKGDLLIFMSGMAEIMCLADAIGEYKKKSPNWIVLPLHSSLALADQDKVFDYPPEGYRKCIISTNIAETSITIDGIRFVIDSGKVKEMSYDSVYKVQRLKEFWISRSSAEQRKGRAGRTGPGTCYRIYSEKDYAAFDEYSTPEIKRVPLDSVLLQMIGMGLPDVRKFPFLEDPNSENIENCIISLKQQNALTHDEKITDIGKTLTNLPVELTIGKMLIIGSIFRQVGTTIALASALSIPSPYTNNAFRDADSESLRKEFESDHGDCITLINLFREWLNMKKIKEDSRRWCRKRGLEEQRFYEMTKLIDQFKEILTESKLMEMNEAKAESSNERRIRHGEVKILKRMKMEQSKKPERKRLKVENYQIEDEKMEVDVKDIEFRLRNDGGKVVELLNNVNVATFKNLTIIKIVYCSGFYPQFAIADEFNTCRSDQLFHTKTKSHVSLHPMSHFGLHPNILKLEDGDIVIPNTKIKYNGKQFSSKHKTICYSSLLETNKIYLTNMIQMPALQCFLFFAKTIDTSFNLSKLICDNWVLFEILNPRQSEKIIIKLIELRKSWNRLITQRLAENIDTTAVDKLTEELLAFMNTDIIYAMKRLLPADLKYLYSEIKDFEMKENFFDPDFELKENPKKGGVFVTDYLTYNCILPNEYEDCYESEDFECRNCDSTFNFNCVERLEHVSKCKKGQEEEKEECVKRLPNAKEYTCESCGKLLYLTTVEILRHKKKCR</sequence>
<dbReference type="InterPro" id="IPR011545">
    <property type="entry name" value="DEAD/DEAH_box_helicase_dom"/>
</dbReference>
<dbReference type="Gene3D" id="3.40.50.300">
    <property type="entry name" value="P-loop containing nucleotide triphosphate hydrolases"/>
    <property type="match status" value="2"/>
</dbReference>
<dbReference type="EMBL" id="JARGDH010000002">
    <property type="protein sequence ID" value="KAL0277553.1"/>
    <property type="molecule type" value="Genomic_DNA"/>
</dbReference>
<dbReference type="GO" id="GO:0003723">
    <property type="term" value="F:RNA binding"/>
    <property type="evidence" value="ECO:0007669"/>
    <property type="project" value="TreeGrafter"/>
</dbReference>
<feature type="region of interest" description="Disordered" evidence="5">
    <location>
        <begin position="1"/>
        <end position="20"/>
    </location>
</feature>
<comment type="caution">
    <text evidence="8">The sequence shown here is derived from an EMBL/GenBank/DDBJ whole genome shotgun (WGS) entry which is preliminary data.</text>
</comment>
<keyword evidence="4" id="KW-0067">ATP-binding</keyword>
<evidence type="ECO:0000256" key="4">
    <source>
        <dbReference type="ARBA" id="ARBA00022840"/>
    </source>
</evidence>
<dbReference type="Gene3D" id="1.20.120.1080">
    <property type="match status" value="1"/>
</dbReference>
<evidence type="ECO:0008006" key="9">
    <source>
        <dbReference type="Google" id="ProtNLM"/>
    </source>
</evidence>
<dbReference type="PANTHER" id="PTHR18934">
    <property type="entry name" value="ATP-DEPENDENT RNA HELICASE"/>
    <property type="match status" value="1"/>
</dbReference>
<dbReference type="CDD" id="cd18791">
    <property type="entry name" value="SF2_C_RHA"/>
    <property type="match status" value="1"/>
</dbReference>
<dbReference type="SMART" id="SM00490">
    <property type="entry name" value="HELICc"/>
    <property type="match status" value="1"/>
</dbReference>
<dbReference type="SMART" id="SM00487">
    <property type="entry name" value="DEXDc"/>
    <property type="match status" value="1"/>
</dbReference>
<evidence type="ECO:0000256" key="2">
    <source>
        <dbReference type="ARBA" id="ARBA00022801"/>
    </source>
</evidence>
<dbReference type="InterPro" id="IPR014001">
    <property type="entry name" value="Helicase_ATP-bd"/>
</dbReference>
<dbReference type="SUPFAM" id="SSF52540">
    <property type="entry name" value="P-loop containing nucleoside triphosphate hydrolases"/>
    <property type="match status" value="1"/>
</dbReference>
<reference evidence="8" key="1">
    <citation type="journal article" date="2024" name="Gigascience">
        <title>Chromosome-level genome of the poultry shaft louse Menopon gallinae provides insight into the host-switching and adaptive evolution of parasitic lice.</title>
        <authorList>
            <person name="Xu Y."/>
            <person name="Ma L."/>
            <person name="Liu S."/>
            <person name="Liang Y."/>
            <person name="Liu Q."/>
            <person name="He Z."/>
            <person name="Tian L."/>
            <person name="Duan Y."/>
            <person name="Cai W."/>
            <person name="Li H."/>
            <person name="Song F."/>
        </authorList>
    </citation>
    <scope>NUCLEOTIDE SEQUENCE</scope>
    <source>
        <strain evidence="8">Cailab_2023a</strain>
    </source>
</reference>
<dbReference type="PROSITE" id="PS51194">
    <property type="entry name" value="HELICASE_CTER"/>
    <property type="match status" value="1"/>
</dbReference>
<name>A0AAW2I6Z8_9NEOP</name>
<keyword evidence="1" id="KW-0547">Nucleotide-binding</keyword>
<feature type="compositionally biased region" description="Basic and acidic residues" evidence="5">
    <location>
        <begin position="9"/>
        <end position="20"/>
    </location>
</feature>
<dbReference type="AlphaFoldDB" id="A0AAW2I6Z8"/>
<dbReference type="Pfam" id="PF24485">
    <property type="entry name" value="zf-C2H2_DHX34"/>
    <property type="match status" value="1"/>
</dbReference>
<organism evidence="8">
    <name type="scientific">Menopon gallinae</name>
    <name type="common">poultry shaft louse</name>
    <dbReference type="NCBI Taxonomy" id="328185"/>
    <lineage>
        <taxon>Eukaryota</taxon>
        <taxon>Metazoa</taxon>
        <taxon>Ecdysozoa</taxon>
        <taxon>Arthropoda</taxon>
        <taxon>Hexapoda</taxon>
        <taxon>Insecta</taxon>
        <taxon>Pterygota</taxon>
        <taxon>Neoptera</taxon>
        <taxon>Paraneoptera</taxon>
        <taxon>Psocodea</taxon>
        <taxon>Troctomorpha</taxon>
        <taxon>Phthiraptera</taxon>
        <taxon>Amblycera</taxon>
        <taxon>Menoponidae</taxon>
        <taxon>Menopon</taxon>
    </lineage>
</organism>
<evidence type="ECO:0000259" key="7">
    <source>
        <dbReference type="PROSITE" id="PS51194"/>
    </source>
</evidence>
<feature type="domain" description="Helicase C-terminal" evidence="7">
    <location>
        <begin position="332"/>
        <end position="503"/>
    </location>
</feature>
<evidence type="ECO:0000256" key="3">
    <source>
        <dbReference type="ARBA" id="ARBA00022806"/>
    </source>
</evidence>
<dbReference type="GO" id="GO:0004386">
    <property type="term" value="F:helicase activity"/>
    <property type="evidence" value="ECO:0007669"/>
    <property type="project" value="UniProtKB-KW"/>
</dbReference>
<keyword evidence="2" id="KW-0378">Hydrolase</keyword>
<dbReference type="PROSITE" id="PS51192">
    <property type="entry name" value="HELICASE_ATP_BIND_1"/>
    <property type="match status" value="1"/>
</dbReference>
<dbReference type="InterPro" id="IPR056382">
    <property type="entry name" value="DHX34_Znf-C2H2"/>
</dbReference>
<dbReference type="GO" id="GO:0005524">
    <property type="term" value="F:ATP binding"/>
    <property type="evidence" value="ECO:0007669"/>
    <property type="project" value="UniProtKB-KW"/>
</dbReference>
<dbReference type="FunFam" id="3.40.50.300:FF:000725">
    <property type="entry name" value="probable ATP-dependent RNA helicase DHX34"/>
    <property type="match status" value="1"/>
</dbReference>
<dbReference type="Pfam" id="PF00270">
    <property type="entry name" value="DEAD"/>
    <property type="match status" value="1"/>
</dbReference>
<keyword evidence="3" id="KW-0347">Helicase</keyword>
<proteinExistence type="predicted"/>
<dbReference type="PANTHER" id="PTHR18934:SF221">
    <property type="entry name" value="ATP-DEPENDENT RNA HELICASE DHX34-RELATED"/>
    <property type="match status" value="1"/>
</dbReference>
<evidence type="ECO:0000259" key="6">
    <source>
        <dbReference type="PROSITE" id="PS51192"/>
    </source>
</evidence>
<dbReference type="InterPro" id="IPR007502">
    <property type="entry name" value="Helicase-assoc_dom"/>
</dbReference>
<dbReference type="FunFam" id="3.40.50.300:FF:004714">
    <property type="entry name" value="DEAD/DEAH box helicase"/>
    <property type="match status" value="1"/>
</dbReference>
<evidence type="ECO:0000313" key="8">
    <source>
        <dbReference type="EMBL" id="KAL0277553.1"/>
    </source>
</evidence>
<dbReference type="GO" id="GO:0016787">
    <property type="term" value="F:hydrolase activity"/>
    <property type="evidence" value="ECO:0007669"/>
    <property type="project" value="UniProtKB-KW"/>
</dbReference>